<dbReference type="EMBL" id="CP050831">
    <property type="protein sequence ID" value="QIU94475.1"/>
    <property type="molecule type" value="Genomic_DNA"/>
</dbReference>
<feature type="compositionally biased region" description="Basic and acidic residues" evidence="1">
    <location>
        <begin position="36"/>
        <end position="45"/>
    </location>
</feature>
<evidence type="ECO:0000313" key="3">
    <source>
        <dbReference type="EMBL" id="QIU94475.1"/>
    </source>
</evidence>
<keyword evidence="4" id="KW-1185">Reference proteome</keyword>
<reference evidence="3 4" key="1">
    <citation type="submission" date="2020-03" db="EMBL/GenBank/DDBJ databases">
        <title>Genomic analysis of Bacteroides faecium CBA7301.</title>
        <authorList>
            <person name="Kim J."/>
            <person name="Roh S.W."/>
        </authorList>
    </citation>
    <scope>NUCLEOTIDE SEQUENCE [LARGE SCALE GENOMIC DNA]</scope>
    <source>
        <strain evidence="3 4">CBA7301</strain>
    </source>
</reference>
<proteinExistence type="predicted"/>
<gene>
    <name evidence="3" type="ORF">BacF7301_10115</name>
</gene>
<feature type="region of interest" description="Disordered" evidence="1">
    <location>
        <begin position="29"/>
        <end position="61"/>
    </location>
</feature>
<name>A0A6H0KMH1_9BACE</name>
<evidence type="ECO:0000313" key="4">
    <source>
        <dbReference type="Proteomes" id="UP000501780"/>
    </source>
</evidence>
<evidence type="ECO:0000256" key="1">
    <source>
        <dbReference type="SAM" id="MobiDB-lite"/>
    </source>
</evidence>
<dbReference type="Pfam" id="PF13004">
    <property type="entry name" value="BACON"/>
    <property type="match status" value="1"/>
</dbReference>
<dbReference type="Proteomes" id="UP000501780">
    <property type="component" value="Chromosome"/>
</dbReference>
<dbReference type="AlphaFoldDB" id="A0A6H0KMH1"/>
<dbReference type="InterPro" id="IPR024361">
    <property type="entry name" value="BACON"/>
</dbReference>
<dbReference type="RefSeq" id="WP_167962439.1">
    <property type="nucleotide sequence ID" value="NZ_CP050831.1"/>
</dbReference>
<dbReference type="KEGG" id="bfc:BacF7301_10115"/>
<accession>A0A6H0KMH1</accession>
<organism evidence="3 4">
    <name type="scientific">Bacteroides faecium</name>
    <dbReference type="NCBI Taxonomy" id="2715212"/>
    <lineage>
        <taxon>Bacteria</taxon>
        <taxon>Pseudomonadati</taxon>
        <taxon>Bacteroidota</taxon>
        <taxon>Bacteroidia</taxon>
        <taxon>Bacteroidales</taxon>
        <taxon>Bacteroidaceae</taxon>
        <taxon>Bacteroides</taxon>
    </lineage>
</organism>
<protein>
    <submittedName>
        <fullName evidence="3">BACON domain-containing protein</fullName>
    </submittedName>
</protein>
<dbReference type="Gene3D" id="2.60.40.10">
    <property type="entry name" value="Immunoglobulins"/>
    <property type="match status" value="1"/>
</dbReference>
<dbReference type="InterPro" id="IPR013783">
    <property type="entry name" value="Ig-like_fold"/>
</dbReference>
<dbReference type="PROSITE" id="PS51257">
    <property type="entry name" value="PROKAR_LIPOPROTEIN"/>
    <property type="match status" value="1"/>
</dbReference>
<sequence>MNKLDMQVMVFFFICLLLTGCNRENNTLTDAVIPEETEKPEKTGNPEKPGNPEEPESPEDLEFTVSPVENVIELDANAATRKIIVTRRDKDVQLTVTRMGDAWLRINPIEEDAANPLVASFDIQVFENTDRLPRTGKVMIKSSGMSYEYVINQSDTKDELPFTVEIKYNGAVLGDELRVPAKASGGRLEVTNSTGRVEEDGTLYLRAAHGDAWAKINHEWSLYDPDAIYHGRSQSLLEFGENIGEERQMIAEFYSRKSGKVYHRTTFIQAASSDYLNLSSTSLDVDRFGNIYDEPFALQVQSNAVWELKCAASWITVNYIVGTRSQIVKIVVDENQTGQPRSAQLEFVADGNVVRTFPITQSVDESAMFTLKYELNLELNTIENRFMSYLPTTHAVYYANDVQIYNPGTSSNGDETIKIRANGTYGFVADAPATFNKLMVSNIRDRLLVYPGYRGVATNQYNGGGITVANTKYAQSFFRQIRYNLPIPGGVKRTQKVVYKIQINNLTGNAQHDTPIITYTLSPIVSQ</sequence>
<dbReference type="CDD" id="cd14948">
    <property type="entry name" value="BACON"/>
    <property type="match status" value="1"/>
</dbReference>
<feature type="domain" description="BACON" evidence="2">
    <location>
        <begin position="305"/>
        <end position="361"/>
    </location>
</feature>
<evidence type="ECO:0000259" key="2">
    <source>
        <dbReference type="Pfam" id="PF13004"/>
    </source>
</evidence>